<organism evidence="7 8">
    <name type="scientific">Tegillarca granosa</name>
    <name type="common">Malaysian cockle</name>
    <name type="synonym">Anadara granosa</name>
    <dbReference type="NCBI Taxonomy" id="220873"/>
    <lineage>
        <taxon>Eukaryota</taxon>
        <taxon>Metazoa</taxon>
        <taxon>Spiralia</taxon>
        <taxon>Lophotrochozoa</taxon>
        <taxon>Mollusca</taxon>
        <taxon>Bivalvia</taxon>
        <taxon>Autobranchia</taxon>
        <taxon>Pteriomorphia</taxon>
        <taxon>Arcoida</taxon>
        <taxon>Arcoidea</taxon>
        <taxon>Arcidae</taxon>
        <taxon>Tegillarca</taxon>
    </lineage>
</organism>
<dbReference type="Pfam" id="PF00008">
    <property type="entry name" value="EGF"/>
    <property type="match status" value="1"/>
</dbReference>
<feature type="chain" id="PRO_5046227553" evidence="4">
    <location>
        <begin position="23"/>
        <end position="252"/>
    </location>
</feature>
<dbReference type="Pfam" id="PF00431">
    <property type="entry name" value="CUB"/>
    <property type="match status" value="1"/>
</dbReference>
<evidence type="ECO:0000313" key="7">
    <source>
        <dbReference type="EMBL" id="KAJ8306088.1"/>
    </source>
</evidence>
<dbReference type="SUPFAM" id="SSF49854">
    <property type="entry name" value="Spermadhesin, CUB domain"/>
    <property type="match status" value="1"/>
</dbReference>
<protein>
    <submittedName>
        <fullName evidence="7">Uncharacterized protein</fullName>
    </submittedName>
</protein>
<dbReference type="InterPro" id="IPR000742">
    <property type="entry name" value="EGF"/>
</dbReference>
<feature type="domain" description="EGF-like" evidence="6">
    <location>
        <begin position="200"/>
        <end position="241"/>
    </location>
</feature>
<evidence type="ECO:0000259" key="6">
    <source>
        <dbReference type="PROSITE" id="PS50026"/>
    </source>
</evidence>
<dbReference type="Gene3D" id="2.10.25.10">
    <property type="entry name" value="Laminin"/>
    <property type="match status" value="2"/>
</dbReference>
<feature type="disulfide bond" evidence="3">
    <location>
        <begin position="231"/>
        <end position="240"/>
    </location>
</feature>
<dbReference type="PROSITE" id="PS00022">
    <property type="entry name" value="EGF_1"/>
    <property type="match status" value="2"/>
</dbReference>
<evidence type="ECO:0000256" key="4">
    <source>
        <dbReference type="SAM" id="SignalP"/>
    </source>
</evidence>
<dbReference type="Gene3D" id="2.60.120.290">
    <property type="entry name" value="Spermadhesin, CUB domain"/>
    <property type="match status" value="1"/>
</dbReference>
<keyword evidence="2 3" id="KW-1015">Disulfide bond</keyword>
<comment type="caution">
    <text evidence="7">The sequence shown here is derived from an EMBL/GenBank/DDBJ whole genome shotgun (WGS) entry which is preliminary data.</text>
</comment>
<evidence type="ECO:0000313" key="8">
    <source>
        <dbReference type="Proteomes" id="UP001217089"/>
    </source>
</evidence>
<dbReference type="PROSITE" id="PS50026">
    <property type="entry name" value="EGF_3"/>
    <property type="match status" value="2"/>
</dbReference>
<dbReference type="SUPFAM" id="SSF57196">
    <property type="entry name" value="EGF/Laminin"/>
    <property type="match status" value="2"/>
</dbReference>
<dbReference type="PROSITE" id="PS01186">
    <property type="entry name" value="EGF_2"/>
    <property type="match status" value="2"/>
</dbReference>
<accession>A0ABQ9ES31</accession>
<feature type="signal peptide" evidence="4">
    <location>
        <begin position="1"/>
        <end position="22"/>
    </location>
</feature>
<feature type="domain" description="EGF-like" evidence="6">
    <location>
        <begin position="161"/>
        <end position="199"/>
    </location>
</feature>
<feature type="disulfide bond" evidence="3">
    <location>
        <begin position="170"/>
        <end position="187"/>
    </location>
</feature>
<keyword evidence="4" id="KW-0732">Signal</keyword>
<dbReference type="InterPro" id="IPR035914">
    <property type="entry name" value="Sperma_CUB_dom_sf"/>
</dbReference>
<evidence type="ECO:0000256" key="3">
    <source>
        <dbReference type="PROSITE-ProRule" id="PRU00076"/>
    </source>
</evidence>
<dbReference type="Proteomes" id="UP001217089">
    <property type="component" value="Unassembled WGS sequence"/>
</dbReference>
<name>A0ABQ9ES31_TEGGR</name>
<gene>
    <name evidence="7" type="ORF">KUTeg_016633</name>
</gene>
<keyword evidence="3" id="KW-0245">EGF-like domain</keyword>
<dbReference type="SMART" id="SM00042">
    <property type="entry name" value="CUB"/>
    <property type="match status" value="1"/>
</dbReference>
<feature type="disulfide bond" evidence="3">
    <location>
        <begin position="212"/>
        <end position="229"/>
    </location>
</feature>
<dbReference type="CDD" id="cd00041">
    <property type="entry name" value="CUB"/>
    <property type="match status" value="1"/>
</dbReference>
<sequence>MFYLSVLRLITIYVLIGKSIIALENDQVFTQCGGKSSAANGVIYSPNYPNPFPTPIYCEWVINAPSDKKIILYFTQFFLRGSFDVLEYKYYRDFTTYIDERKLATVNCEDEIPYIVSYKPYLVLRFAVHEMGNIHMRVLDHIVDVFGFNITYELVDEKEEVKTACSVHYCSYLGNCIASADFSTYKCHCFPGYFGDECHYGPHCDPPRENMCFNGGKCRYFLGTYVNTCECPDGYSGFKCEQPPVSYQDKHA</sequence>
<keyword evidence="1" id="KW-0677">Repeat</keyword>
<dbReference type="InterPro" id="IPR000859">
    <property type="entry name" value="CUB_dom"/>
</dbReference>
<dbReference type="SMART" id="SM00181">
    <property type="entry name" value="EGF"/>
    <property type="match status" value="2"/>
</dbReference>
<proteinExistence type="predicted"/>
<dbReference type="PANTHER" id="PTHR24251">
    <property type="entry name" value="OVOCHYMASE-RELATED"/>
    <property type="match status" value="1"/>
</dbReference>
<dbReference type="PROSITE" id="PS01180">
    <property type="entry name" value="CUB"/>
    <property type="match status" value="1"/>
</dbReference>
<keyword evidence="8" id="KW-1185">Reference proteome</keyword>
<reference evidence="7 8" key="1">
    <citation type="submission" date="2022-12" db="EMBL/GenBank/DDBJ databases">
        <title>Chromosome-level genome of Tegillarca granosa.</title>
        <authorList>
            <person name="Kim J."/>
        </authorList>
    </citation>
    <scope>NUCLEOTIDE SEQUENCE [LARGE SCALE GENOMIC DNA]</scope>
    <source>
        <strain evidence="7">Teg-2019</strain>
        <tissue evidence="7">Adductor muscle</tissue>
    </source>
</reference>
<evidence type="ECO:0000259" key="5">
    <source>
        <dbReference type="PROSITE" id="PS01180"/>
    </source>
</evidence>
<dbReference type="EMBL" id="JARBDR010000813">
    <property type="protein sequence ID" value="KAJ8306088.1"/>
    <property type="molecule type" value="Genomic_DNA"/>
</dbReference>
<feature type="domain" description="CUB" evidence="5">
    <location>
        <begin position="32"/>
        <end position="155"/>
    </location>
</feature>
<comment type="caution">
    <text evidence="3">Lacks conserved residue(s) required for the propagation of feature annotation.</text>
</comment>
<feature type="disulfide bond" evidence="3">
    <location>
        <begin position="189"/>
        <end position="198"/>
    </location>
</feature>
<evidence type="ECO:0000256" key="1">
    <source>
        <dbReference type="ARBA" id="ARBA00022737"/>
    </source>
</evidence>
<dbReference type="PANTHER" id="PTHR24251:SF37">
    <property type="entry name" value="CUB DOMAIN-CONTAINING PROTEIN"/>
    <property type="match status" value="1"/>
</dbReference>
<evidence type="ECO:0000256" key="2">
    <source>
        <dbReference type="ARBA" id="ARBA00023157"/>
    </source>
</evidence>